<sequence>MISIRQTLIDVSVLLIRKPLVIFWSFVTGFLTGLTGQLLLGTGAAALQRYLIGGLRGEKGQGLRWDGVFTTTHLLLSLLFMGLSFLILLFFGGASFLVLDLLANTMITLIFLYSFVVARADLTVAQVLQQNAELIRKGDLWKQVALVFLWSYLQYLAGSQIPAPNITFNDMMNLNPDQAEELLRFFMSYALMMWVSYTVGSMVVASWYHQLTDPARQKDKIELKKEA</sequence>
<evidence type="ECO:0000313" key="2">
    <source>
        <dbReference type="EMBL" id="GEM45195.1"/>
    </source>
</evidence>
<feature type="transmembrane region" description="Helical" evidence="1">
    <location>
        <begin position="20"/>
        <end position="47"/>
    </location>
</feature>
<dbReference type="EMBL" id="BJXB01000003">
    <property type="protein sequence ID" value="GEM45195.1"/>
    <property type="molecule type" value="Genomic_DNA"/>
</dbReference>
<comment type="caution">
    <text evidence="2">The sequence shown here is derived from an EMBL/GenBank/DDBJ whole genome shotgun (WGS) entry which is preliminary data.</text>
</comment>
<dbReference type="Proteomes" id="UP000321306">
    <property type="component" value="Unassembled WGS sequence"/>
</dbReference>
<keyword evidence="3" id="KW-1185">Reference proteome</keyword>
<reference evidence="2 3" key="1">
    <citation type="submission" date="2019-07" db="EMBL/GenBank/DDBJ databases">
        <title>Whole genome shotgun sequence of Deinococcus cellulosilyticus NBRC 106333.</title>
        <authorList>
            <person name="Hosoyama A."/>
            <person name="Uohara A."/>
            <person name="Ohji S."/>
            <person name="Ichikawa N."/>
        </authorList>
    </citation>
    <scope>NUCLEOTIDE SEQUENCE [LARGE SCALE GENOMIC DNA]</scope>
    <source>
        <strain evidence="2 3">NBRC 106333</strain>
    </source>
</reference>
<proteinExistence type="predicted"/>
<feature type="transmembrane region" description="Helical" evidence="1">
    <location>
        <begin position="183"/>
        <end position="208"/>
    </location>
</feature>
<name>A0A511MX83_DEIC1</name>
<feature type="transmembrane region" description="Helical" evidence="1">
    <location>
        <begin position="68"/>
        <end position="91"/>
    </location>
</feature>
<protein>
    <submittedName>
        <fullName evidence="2">Uncharacterized protein</fullName>
    </submittedName>
</protein>
<evidence type="ECO:0000256" key="1">
    <source>
        <dbReference type="SAM" id="Phobius"/>
    </source>
</evidence>
<feature type="transmembrane region" description="Helical" evidence="1">
    <location>
        <begin position="97"/>
        <end position="118"/>
    </location>
</feature>
<dbReference type="AlphaFoldDB" id="A0A511MX83"/>
<keyword evidence="1" id="KW-1133">Transmembrane helix</keyword>
<feature type="transmembrane region" description="Helical" evidence="1">
    <location>
        <begin position="144"/>
        <end position="163"/>
    </location>
</feature>
<gene>
    <name evidence="2" type="ORF">DC3_08300</name>
</gene>
<accession>A0A511MX83</accession>
<keyword evidence="1" id="KW-0472">Membrane</keyword>
<keyword evidence="1" id="KW-0812">Transmembrane</keyword>
<organism evidence="2 3">
    <name type="scientific">Deinococcus cellulosilyticus (strain DSM 18568 / NBRC 106333 / KACC 11606 / 5516J-15)</name>
    <dbReference type="NCBI Taxonomy" id="1223518"/>
    <lineage>
        <taxon>Bacteria</taxon>
        <taxon>Thermotogati</taxon>
        <taxon>Deinococcota</taxon>
        <taxon>Deinococci</taxon>
        <taxon>Deinococcales</taxon>
        <taxon>Deinococcaceae</taxon>
        <taxon>Deinococcus</taxon>
    </lineage>
</organism>
<evidence type="ECO:0000313" key="3">
    <source>
        <dbReference type="Proteomes" id="UP000321306"/>
    </source>
</evidence>